<dbReference type="Proteomes" id="UP001606305">
    <property type="component" value="Unassembled WGS sequence"/>
</dbReference>
<dbReference type="RefSeq" id="WP_394487806.1">
    <property type="nucleotide sequence ID" value="NZ_JBIGIA010000006.1"/>
</dbReference>
<protein>
    <submittedName>
        <fullName evidence="2">PilZ domain-containing protein</fullName>
    </submittedName>
</protein>
<dbReference type="Pfam" id="PF07238">
    <property type="entry name" value="PilZ"/>
    <property type="match status" value="1"/>
</dbReference>
<dbReference type="Gene3D" id="2.40.10.220">
    <property type="entry name" value="predicted glycosyltransferase like domains"/>
    <property type="match status" value="1"/>
</dbReference>
<feature type="domain" description="PilZ" evidence="1">
    <location>
        <begin position="7"/>
        <end position="111"/>
    </location>
</feature>
<evidence type="ECO:0000313" key="3">
    <source>
        <dbReference type="Proteomes" id="UP001606305"/>
    </source>
</evidence>
<dbReference type="InterPro" id="IPR009875">
    <property type="entry name" value="PilZ_domain"/>
</dbReference>
<comment type="caution">
    <text evidence="2">The sequence shown here is derived from an EMBL/GenBank/DDBJ whole genome shotgun (WGS) entry which is preliminary data.</text>
</comment>
<evidence type="ECO:0000259" key="1">
    <source>
        <dbReference type="Pfam" id="PF07238"/>
    </source>
</evidence>
<reference evidence="2 3" key="1">
    <citation type="submission" date="2024-09" db="EMBL/GenBank/DDBJ databases">
        <title>Novel species of the genus Pelomonas and Roseateles isolated from streams.</title>
        <authorList>
            <person name="Lu H."/>
        </authorList>
    </citation>
    <scope>NUCLEOTIDE SEQUENCE [LARGE SCALE GENOMIC DNA]</scope>
    <source>
        <strain evidence="2 3">BYS96W</strain>
    </source>
</reference>
<name>A0ABW7G4X5_9BURK</name>
<sequence>MSASDEDRRKTERKSLRARATVVLGQTQAFEVRTLDVSVGGMAIVAQANPPPGVVLGIRFMFPLKPSGYAPFEARARVVHSVFSSAESGFKVGLSFIDLPADAAATINKYLA</sequence>
<keyword evidence="3" id="KW-1185">Reference proteome</keyword>
<evidence type="ECO:0000313" key="2">
    <source>
        <dbReference type="EMBL" id="MFG6456988.1"/>
    </source>
</evidence>
<accession>A0ABW7G4X5</accession>
<dbReference type="SUPFAM" id="SSF141371">
    <property type="entry name" value="PilZ domain-like"/>
    <property type="match status" value="1"/>
</dbReference>
<gene>
    <name evidence="2" type="ORF">ACG00X_09100</name>
</gene>
<proteinExistence type="predicted"/>
<organism evidence="2 3">
    <name type="scientific">Pelomonas nitida</name>
    <dbReference type="NCBI Taxonomy" id="3299027"/>
    <lineage>
        <taxon>Bacteria</taxon>
        <taxon>Pseudomonadati</taxon>
        <taxon>Pseudomonadota</taxon>
        <taxon>Betaproteobacteria</taxon>
        <taxon>Burkholderiales</taxon>
        <taxon>Sphaerotilaceae</taxon>
        <taxon>Roseateles</taxon>
    </lineage>
</organism>
<dbReference type="EMBL" id="JBIGIA010000006">
    <property type="protein sequence ID" value="MFG6456988.1"/>
    <property type="molecule type" value="Genomic_DNA"/>
</dbReference>